<dbReference type="InterPro" id="IPR016181">
    <property type="entry name" value="Acyl_CoA_acyltransferase"/>
</dbReference>
<protein>
    <submittedName>
        <fullName evidence="2">GNAT family N-acetyltransferase</fullName>
        <ecNumber evidence="2">2.3.1.-</ecNumber>
    </submittedName>
</protein>
<gene>
    <name evidence="2" type="ORF">SK069_10195</name>
</gene>
<sequence>MPPADEPSASPTDVVVRPATEADHAAMRIVLERAIAITGTARYTPAQVRAWVGTGGADAGWSSRLAALAAWVAEDGAALAGFVGLDAEGHVDLLFVDPDHGRRGVARALLDVAVARARDDGHARVTTDASLVAEPVFARQGFVAVRRQRVTRGDEVLENVRMALTLAPPPA</sequence>
<keyword evidence="3" id="KW-1185">Reference proteome</keyword>
<dbReference type="InterPro" id="IPR000182">
    <property type="entry name" value="GNAT_dom"/>
</dbReference>
<dbReference type="EMBL" id="JAXAVX010000004">
    <property type="protein sequence ID" value="MDX8151963.1"/>
    <property type="molecule type" value="Genomic_DNA"/>
</dbReference>
<evidence type="ECO:0000313" key="2">
    <source>
        <dbReference type="EMBL" id="MDX8151963.1"/>
    </source>
</evidence>
<dbReference type="EC" id="2.3.1.-" evidence="2"/>
<dbReference type="SUPFAM" id="SSF55729">
    <property type="entry name" value="Acyl-CoA N-acyltransferases (Nat)"/>
    <property type="match status" value="1"/>
</dbReference>
<dbReference type="InterPro" id="IPR052564">
    <property type="entry name" value="N-acetyltrans/Recomb-assoc"/>
</dbReference>
<accession>A0ABU4VJI1</accession>
<dbReference type="PROSITE" id="PS51186">
    <property type="entry name" value="GNAT"/>
    <property type="match status" value="1"/>
</dbReference>
<organism evidence="2 3">
    <name type="scientific">Patulibacter brassicae</name>
    <dbReference type="NCBI Taxonomy" id="1705717"/>
    <lineage>
        <taxon>Bacteria</taxon>
        <taxon>Bacillati</taxon>
        <taxon>Actinomycetota</taxon>
        <taxon>Thermoleophilia</taxon>
        <taxon>Solirubrobacterales</taxon>
        <taxon>Patulibacteraceae</taxon>
        <taxon>Patulibacter</taxon>
    </lineage>
</organism>
<proteinExistence type="predicted"/>
<dbReference type="PANTHER" id="PTHR43451:SF1">
    <property type="entry name" value="ACETYLTRANSFERASE"/>
    <property type="match status" value="1"/>
</dbReference>
<keyword evidence="2" id="KW-0012">Acyltransferase</keyword>
<dbReference type="GO" id="GO:0016746">
    <property type="term" value="F:acyltransferase activity"/>
    <property type="evidence" value="ECO:0007669"/>
    <property type="project" value="UniProtKB-KW"/>
</dbReference>
<name>A0ABU4VJI1_9ACTN</name>
<keyword evidence="2" id="KW-0808">Transferase</keyword>
<reference evidence="2 3" key="1">
    <citation type="submission" date="2023-11" db="EMBL/GenBank/DDBJ databases">
        <authorList>
            <person name="Xu M."/>
            <person name="Jiang T."/>
        </authorList>
    </citation>
    <scope>NUCLEOTIDE SEQUENCE [LARGE SCALE GENOMIC DNA]</scope>
    <source>
        <strain evidence="2 3">SD</strain>
    </source>
</reference>
<dbReference type="RefSeq" id="WP_319954118.1">
    <property type="nucleotide sequence ID" value="NZ_JAXAVX010000004.1"/>
</dbReference>
<dbReference type="Gene3D" id="3.40.630.30">
    <property type="match status" value="1"/>
</dbReference>
<comment type="caution">
    <text evidence="2">The sequence shown here is derived from an EMBL/GenBank/DDBJ whole genome shotgun (WGS) entry which is preliminary data.</text>
</comment>
<dbReference type="CDD" id="cd04301">
    <property type="entry name" value="NAT_SF"/>
    <property type="match status" value="1"/>
</dbReference>
<dbReference type="Proteomes" id="UP001277761">
    <property type="component" value="Unassembled WGS sequence"/>
</dbReference>
<dbReference type="Pfam" id="PF13673">
    <property type="entry name" value="Acetyltransf_10"/>
    <property type="match status" value="1"/>
</dbReference>
<evidence type="ECO:0000259" key="1">
    <source>
        <dbReference type="PROSITE" id="PS51186"/>
    </source>
</evidence>
<evidence type="ECO:0000313" key="3">
    <source>
        <dbReference type="Proteomes" id="UP001277761"/>
    </source>
</evidence>
<dbReference type="PANTHER" id="PTHR43451">
    <property type="entry name" value="ACETYLTRANSFERASE (GNAT) FAMILY PROTEIN"/>
    <property type="match status" value="1"/>
</dbReference>
<feature type="domain" description="N-acetyltransferase" evidence="1">
    <location>
        <begin position="14"/>
        <end position="167"/>
    </location>
</feature>